<evidence type="ECO:0000256" key="8">
    <source>
        <dbReference type="SAM" id="SignalP"/>
    </source>
</evidence>
<protein>
    <submittedName>
        <fullName evidence="9">TolC family protein</fullName>
    </submittedName>
</protein>
<keyword evidence="4" id="KW-1134">Transmembrane beta strand</keyword>
<keyword evidence="5" id="KW-0812">Transmembrane</keyword>
<keyword evidence="10" id="KW-1185">Reference proteome</keyword>
<evidence type="ECO:0000313" key="10">
    <source>
        <dbReference type="Proteomes" id="UP000732105"/>
    </source>
</evidence>
<keyword evidence="3" id="KW-0813">Transport</keyword>
<proteinExistence type="inferred from homology"/>
<dbReference type="PANTHER" id="PTHR30026">
    <property type="entry name" value="OUTER MEMBRANE PROTEIN TOLC"/>
    <property type="match status" value="1"/>
</dbReference>
<comment type="similarity">
    <text evidence="2">Belongs to the outer membrane factor (OMF) (TC 1.B.17) family.</text>
</comment>
<evidence type="ECO:0000256" key="2">
    <source>
        <dbReference type="ARBA" id="ARBA00007613"/>
    </source>
</evidence>
<gene>
    <name evidence="9" type="ORF">ELS83_01260</name>
</gene>
<evidence type="ECO:0000313" key="9">
    <source>
        <dbReference type="EMBL" id="NOU58427.1"/>
    </source>
</evidence>
<evidence type="ECO:0000256" key="7">
    <source>
        <dbReference type="ARBA" id="ARBA00023237"/>
    </source>
</evidence>
<dbReference type="InterPro" id="IPR051906">
    <property type="entry name" value="TolC-like"/>
</dbReference>
<evidence type="ECO:0000256" key="5">
    <source>
        <dbReference type="ARBA" id="ARBA00022692"/>
    </source>
</evidence>
<reference evidence="9 10" key="1">
    <citation type="submission" date="2018-12" db="EMBL/GenBank/DDBJ databases">
        <title>Marinifilum JC070 sp. nov., a marine bacterium isolated from Yongle Blue Hole in the South China Sea.</title>
        <authorList>
            <person name="Fu T."/>
        </authorList>
    </citation>
    <scope>NUCLEOTIDE SEQUENCE [LARGE SCALE GENOMIC DNA]</scope>
    <source>
        <strain evidence="9 10">JC070</strain>
    </source>
</reference>
<evidence type="ECO:0000256" key="1">
    <source>
        <dbReference type="ARBA" id="ARBA00004442"/>
    </source>
</evidence>
<evidence type="ECO:0000256" key="4">
    <source>
        <dbReference type="ARBA" id="ARBA00022452"/>
    </source>
</evidence>
<name>A0ABX1WQR1_9BACT</name>
<dbReference type="SUPFAM" id="SSF56954">
    <property type="entry name" value="Outer membrane efflux proteins (OEP)"/>
    <property type="match status" value="1"/>
</dbReference>
<keyword evidence="8" id="KW-0732">Signal</keyword>
<organism evidence="9 10">
    <name type="scientific">Marinifilum caeruleilacunae</name>
    <dbReference type="NCBI Taxonomy" id="2499076"/>
    <lineage>
        <taxon>Bacteria</taxon>
        <taxon>Pseudomonadati</taxon>
        <taxon>Bacteroidota</taxon>
        <taxon>Bacteroidia</taxon>
        <taxon>Marinilabiliales</taxon>
        <taxon>Marinifilaceae</taxon>
    </lineage>
</organism>
<sequence>MRKMYKQFIFTALIVFSSIPFLSAQEALTLESAIQIALNNNYDIKVAKNDAEISKNNATKGNAGLLPNLSASGGVNYSEHASDELSSSAGLNLSYTLFDGFGGKYNYQILNLQKEQGDLLARFNIENTISNVISGFYELNKAYDNFQTSIKNLEISKERLSRNQSKYEFGNISKLEVLNSKVDFNSDSTAFLQAQQNYDAATRKVNVLLGRKAETTFQLIPDNADFQVFSLIDLKNETLEKNAEYLIAANQLQQSETKVKETKSGQLPTLSLNSSYSYYENKIAGSNSNTQLTGGLTLSFNIFDGKRKKTQIANAKIDQLNSDLEYQNTMLVLEKDLVDAYADYQYNLKILALQEDALEAAQLNFDQTREYYQLGQVTSTTFREAQQNLIEAINNKSAARYDAKLSEVSIKKISGTLLITGL</sequence>
<comment type="caution">
    <text evidence="9">The sequence shown here is derived from an EMBL/GenBank/DDBJ whole genome shotgun (WGS) entry which is preliminary data.</text>
</comment>
<feature type="chain" id="PRO_5047229822" evidence="8">
    <location>
        <begin position="25"/>
        <end position="422"/>
    </location>
</feature>
<comment type="subcellular location">
    <subcellularLocation>
        <location evidence="1">Cell outer membrane</location>
    </subcellularLocation>
</comment>
<dbReference type="Pfam" id="PF02321">
    <property type="entry name" value="OEP"/>
    <property type="match status" value="2"/>
</dbReference>
<keyword evidence="7" id="KW-0998">Cell outer membrane</keyword>
<keyword evidence="6" id="KW-0472">Membrane</keyword>
<dbReference type="InterPro" id="IPR003423">
    <property type="entry name" value="OMP_efflux"/>
</dbReference>
<dbReference type="Gene3D" id="1.20.1600.10">
    <property type="entry name" value="Outer membrane efflux proteins (OEP)"/>
    <property type="match status" value="1"/>
</dbReference>
<dbReference type="EMBL" id="RZNH01000001">
    <property type="protein sequence ID" value="NOU58427.1"/>
    <property type="molecule type" value="Genomic_DNA"/>
</dbReference>
<accession>A0ABX1WQR1</accession>
<dbReference type="Proteomes" id="UP000732105">
    <property type="component" value="Unassembled WGS sequence"/>
</dbReference>
<evidence type="ECO:0000256" key="3">
    <source>
        <dbReference type="ARBA" id="ARBA00022448"/>
    </source>
</evidence>
<feature type="signal peptide" evidence="8">
    <location>
        <begin position="1"/>
        <end position="24"/>
    </location>
</feature>
<evidence type="ECO:0000256" key="6">
    <source>
        <dbReference type="ARBA" id="ARBA00023136"/>
    </source>
</evidence>
<dbReference type="PANTHER" id="PTHR30026:SF20">
    <property type="entry name" value="OUTER MEMBRANE PROTEIN TOLC"/>
    <property type="match status" value="1"/>
</dbReference>